<reference evidence="1 2" key="1">
    <citation type="submission" date="2017-06" db="EMBL/GenBank/DDBJ databases">
        <authorList>
            <person name="Kim H.J."/>
            <person name="Triplett B.A."/>
        </authorList>
    </citation>
    <scope>NUCLEOTIDE SEQUENCE [LARGE SCALE GENOMIC DNA]</scope>
    <source>
        <strain evidence="1 2">SCA</strain>
    </source>
</reference>
<protein>
    <submittedName>
        <fullName evidence="1">Uncharacterized protein</fullName>
    </submittedName>
</protein>
<sequence length="285" mass="31841">MAIRSMGGAKRGYSGYRSSAKQSYSNFRSANVDFKPTKAVPRHGNQLLRFDSVKYVNDLRQALKAATKEIRDLLQDVIKRNVNSLPLKFNTVKLAGGLETSDAERAAALASSIAVDYLKWKSDDVLETQVKAMENNFKDSHIGWYYEIGTGEYSDASLYSQYGFTRSLGDPNPYRIASVGSSIVSRSKKDGQWKDFGGNIRETGSAIGGVGGTDPPSKKDGTKIAPDKYAEMVSNFRTYIGEDVQAYRWFEKSVEEVRDQVVDIYLKHINDVDITDYIYTNTLKV</sequence>
<organism evidence="1 2">
    <name type="scientific">Anaerovirgula multivorans</name>
    <dbReference type="NCBI Taxonomy" id="312168"/>
    <lineage>
        <taxon>Bacteria</taxon>
        <taxon>Bacillati</taxon>
        <taxon>Bacillota</taxon>
        <taxon>Clostridia</taxon>
        <taxon>Peptostreptococcales</taxon>
        <taxon>Natronincolaceae</taxon>
        <taxon>Anaerovirgula</taxon>
    </lineage>
</organism>
<accession>A0A239CQV1</accession>
<proteinExistence type="predicted"/>
<dbReference type="RefSeq" id="WP_089282339.1">
    <property type="nucleotide sequence ID" value="NZ_FZOJ01000006.1"/>
</dbReference>
<keyword evidence="2" id="KW-1185">Reference proteome</keyword>
<dbReference type="EMBL" id="FZOJ01000006">
    <property type="protein sequence ID" value="SNS22128.1"/>
    <property type="molecule type" value="Genomic_DNA"/>
</dbReference>
<evidence type="ECO:0000313" key="2">
    <source>
        <dbReference type="Proteomes" id="UP000198304"/>
    </source>
</evidence>
<gene>
    <name evidence="1" type="ORF">SAMN05446037_100687</name>
</gene>
<dbReference type="OrthoDB" id="3035515at2"/>
<dbReference type="Proteomes" id="UP000198304">
    <property type="component" value="Unassembled WGS sequence"/>
</dbReference>
<name>A0A239CQV1_9FIRM</name>
<dbReference type="AlphaFoldDB" id="A0A239CQV1"/>
<evidence type="ECO:0000313" key="1">
    <source>
        <dbReference type="EMBL" id="SNS22128.1"/>
    </source>
</evidence>